<evidence type="ECO:0000256" key="1">
    <source>
        <dbReference type="ARBA" id="ARBA00022679"/>
    </source>
</evidence>
<dbReference type="RefSeq" id="WP_320214573.1">
    <property type="nucleotide sequence ID" value="NZ_JAVIIS010000016.1"/>
</dbReference>
<comment type="caution">
    <text evidence="2">The sequence shown here is derived from an EMBL/GenBank/DDBJ whole genome shotgun (WGS) entry which is preliminary data.</text>
</comment>
<dbReference type="PANTHER" id="PTHR12788">
    <property type="entry name" value="PROTEIN-TYROSINE SULFOTRANSFERASE 2"/>
    <property type="match status" value="1"/>
</dbReference>
<organism evidence="2 3">
    <name type="scientific">Mesorhizobium australafricanum</name>
    <dbReference type="NCBI Taxonomy" id="3072311"/>
    <lineage>
        <taxon>Bacteria</taxon>
        <taxon>Pseudomonadati</taxon>
        <taxon>Pseudomonadota</taxon>
        <taxon>Alphaproteobacteria</taxon>
        <taxon>Hyphomicrobiales</taxon>
        <taxon>Phyllobacteriaceae</taxon>
        <taxon>Mesorhizobium</taxon>
    </lineage>
</organism>
<sequence length="264" mass="29984">MLIKISGGDEIVNRGVVRLLPKPKVSIFICGCGHTGSTLLARILAAHPEIFAIRRETSAFVSDNGARWTKLSLVLLQAAISRRSIWVEKTPNHIHYTRQIIETIPGARFIVVTRDGRDIVASLGQRYEGDFDKAFQRWIADSRASMLRIEKGESVLWRYEDFIESPALSIERLCRFIGVAFDPGILNYHQQPIVWGREKAVRTPHSARRHAQVNQPITDYRGGWRSTLPTELASRFDAGEAREIMDYFGYSQAEHLPEDIDLQT</sequence>
<protein>
    <submittedName>
        <fullName evidence="2">Sulfotransferase</fullName>
        <ecNumber evidence="2">2.8.2.-</ecNumber>
    </submittedName>
</protein>
<dbReference type="PANTHER" id="PTHR12788:SF10">
    <property type="entry name" value="PROTEIN-TYROSINE SULFOTRANSFERASE"/>
    <property type="match status" value="1"/>
</dbReference>
<proteinExistence type="predicted"/>
<keyword evidence="3" id="KW-1185">Reference proteome</keyword>
<dbReference type="EC" id="2.8.2.-" evidence="2"/>
<dbReference type="InterPro" id="IPR026634">
    <property type="entry name" value="TPST-like"/>
</dbReference>
<dbReference type="InterPro" id="IPR027417">
    <property type="entry name" value="P-loop_NTPase"/>
</dbReference>
<reference evidence="2 3" key="1">
    <citation type="submission" date="2023-08" db="EMBL/GenBank/DDBJ databases">
        <title>Implementing the SeqCode for naming new Mesorhizobium species isolated from Vachellia karroo root nodules.</title>
        <authorList>
            <person name="Van Lill M."/>
        </authorList>
    </citation>
    <scope>NUCLEOTIDE SEQUENCE [LARGE SCALE GENOMIC DNA]</scope>
    <source>
        <strain evidence="2 3">VK3E</strain>
    </source>
</reference>
<gene>
    <name evidence="2" type="ORF">RFM51_13690</name>
</gene>
<dbReference type="Pfam" id="PF13469">
    <property type="entry name" value="Sulfotransfer_3"/>
    <property type="match status" value="2"/>
</dbReference>
<keyword evidence="1 2" id="KW-0808">Transferase</keyword>
<dbReference type="Gene3D" id="3.40.50.300">
    <property type="entry name" value="P-loop containing nucleotide triphosphate hydrolases"/>
    <property type="match status" value="1"/>
</dbReference>
<name>A0ABU4WZF8_9HYPH</name>
<dbReference type="EMBL" id="JAVIIS010000016">
    <property type="protein sequence ID" value="MDX8440648.1"/>
    <property type="molecule type" value="Genomic_DNA"/>
</dbReference>
<evidence type="ECO:0000313" key="3">
    <source>
        <dbReference type="Proteomes" id="UP001272097"/>
    </source>
</evidence>
<dbReference type="SUPFAM" id="SSF52540">
    <property type="entry name" value="P-loop containing nucleoside triphosphate hydrolases"/>
    <property type="match status" value="1"/>
</dbReference>
<evidence type="ECO:0000313" key="2">
    <source>
        <dbReference type="EMBL" id="MDX8440648.1"/>
    </source>
</evidence>
<dbReference type="GO" id="GO:0016740">
    <property type="term" value="F:transferase activity"/>
    <property type="evidence" value="ECO:0007669"/>
    <property type="project" value="UniProtKB-KW"/>
</dbReference>
<dbReference type="Proteomes" id="UP001272097">
    <property type="component" value="Unassembled WGS sequence"/>
</dbReference>
<accession>A0ABU4WZF8</accession>